<evidence type="ECO:0000259" key="15">
    <source>
        <dbReference type="Pfam" id="PF07715"/>
    </source>
</evidence>
<evidence type="ECO:0000256" key="4">
    <source>
        <dbReference type="ARBA" id="ARBA00022692"/>
    </source>
</evidence>
<evidence type="ECO:0000259" key="14">
    <source>
        <dbReference type="Pfam" id="PF00593"/>
    </source>
</evidence>
<sequence>MNTRFHRGTAALALLGAGFGASLGAAPAFADPADTLEDTIVVTATRTATPLSQVGQSVSVVTRSQIENTQAVSANEVLARLPGVQVTQSGGFGQPSSVFIRGADNAQSLVLIDGVPVNDPGDVGGGFDFGTLTIGQFDRVELVRGTSGVLYGSRAIGGVINFITQRPTDVWHARASAEYGWRDQRQFSGSAAGTLGPVGLTLGGNWLKGDGYSAFNEDRGATERDGFDSKSLNARAQVDLVDGLSLDGGAFWSKAHYDYDNTGADALNLGLKRDLTGYANLRYTGLEDRLHAKLSFGQIDTHRISDDASWGPYATHGKNRDVSGQVDFTPIEAATLLVGAEREKQDFSDNYGSNDGMSIDSGFANLTLRPVSGLTLNAGLRYDDNSRFGHRTTFAANGAYAFAGQDGPVLRASYGEGFKAPSLYQLYTNAGYRDLSPETAKSWDAGIEQPFAQGKGTFSLTWFDRKTKNLIDYDYSSWNYYNVGRARAKGVELGMQMVDWQGFDMTLAYTYLDATDETTGLELARRTKNNLTASLDRRFAVNAYGGLKLGAELRVGGARWDDSDNTLYVPGHTVVNLRGSYAVRKGVEVYARLQNAFDEHYEIVRTYGTPGRSAFAGLRVTM</sequence>
<evidence type="ECO:0000256" key="6">
    <source>
        <dbReference type="ARBA" id="ARBA00023065"/>
    </source>
</evidence>
<name>A0ABT0BES2_9SPHN</name>
<dbReference type="PROSITE" id="PS52016">
    <property type="entry name" value="TONB_DEPENDENT_REC_3"/>
    <property type="match status" value="1"/>
</dbReference>
<evidence type="ECO:0000313" key="16">
    <source>
        <dbReference type="EMBL" id="MCJ2183405.1"/>
    </source>
</evidence>
<keyword evidence="7 11" id="KW-0798">TonB box</keyword>
<dbReference type="PANTHER" id="PTHR30069:SF53">
    <property type="entry name" value="COLICIN I RECEPTOR-RELATED"/>
    <property type="match status" value="1"/>
</dbReference>
<organism evidence="16 17">
    <name type="scientific">Novosphingobium organovorum</name>
    <dbReference type="NCBI Taxonomy" id="2930092"/>
    <lineage>
        <taxon>Bacteria</taxon>
        <taxon>Pseudomonadati</taxon>
        <taxon>Pseudomonadota</taxon>
        <taxon>Alphaproteobacteria</taxon>
        <taxon>Sphingomonadales</taxon>
        <taxon>Sphingomonadaceae</taxon>
        <taxon>Novosphingobium</taxon>
    </lineage>
</organism>
<dbReference type="PROSITE" id="PS00430">
    <property type="entry name" value="TONB_DEPENDENT_REC_1"/>
    <property type="match status" value="1"/>
</dbReference>
<dbReference type="CDD" id="cd01347">
    <property type="entry name" value="ligand_gated_channel"/>
    <property type="match status" value="1"/>
</dbReference>
<dbReference type="PANTHER" id="PTHR30069">
    <property type="entry name" value="TONB-DEPENDENT OUTER MEMBRANE RECEPTOR"/>
    <property type="match status" value="1"/>
</dbReference>
<proteinExistence type="inferred from homology"/>
<comment type="similarity">
    <text evidence="10 12">Belongs to the TonB-dependent receptor family.</text>
</comment>
<dbReference type="InterPro" id="IPR036942">
    <property type="entry name" value="Beta-barrel_TonB_sf"/>
</dbReference>
<evidence type="ECO:0000256" key="12">
    <source>
        <dbReference type="RuleBase" id="RU003357"/>
    </source>
</evidence>
<keyword evidence="17" id="KW-1185">Reference proteome</keyword>
<evidence type="ECO:0000256" key="5">
    <source>
        <dbReference type="ARBA" id="ARBA00022729"/>
    </source>
</evidence>
<evidence type="ECO:0000256" key="7">
    <source>
        <dbReference type="ARBA" id="ARBA00023077"/>
    </source>
</evidence>
<comment type="subcellular location">
    <subcellularLocation>
        <location evidence="1 10">Cell outer membrane</location>
        <topology evidence="1 10">Multi-pass membrane protein</topology>
    </subcellularLocation>
</comment>
<evidence type="ECO:0000256" key="1">
    <source>
        <dbReference type="ARBA" id="ARBA00004571"/>
    </source>
</evidence>
<evidence type="ECO:0000256" key="8">
    <source>
        <dbReference type="ARBA" id="ARBA00023136"/>
    </source>
</evidence>
<dbReference type="Pfam" id="PF00593">
    <property type="entry name" value="TonB_dep_Rec_b-barrel"/>
    <property type="match status" value="1"/>
</dbReference>
<evidence type="ECO:0000256" key="11">
    <source>
        <dbReference type="PROSITE-ProRule" id="PRU10143"/>
    </source>
</evidence>
<keyword evidence="6" id="KW-0406">Ion transport</keyword>
<dbReference type="RefSeq" id="WP_244021187.1">
    <property type="nucleotide sequence ID" value="NZ_JALHLF010000045.1"/>
</dbReference>
<keyword evidence="9 10" id="KW-0998">Cell outer membrane</keyword>
<feature type="chain" id="PRO_5046427590" evidence="13">
    <location>
        <begin position="31"/>
        <end position="622"/>
    </location>
</feature>
<evidence type="ECO:0000256" key="13">
    <source>
        <dbReference type="SAM" id="SignalP"/>
    </source>
</evidence>
<dbReference type="InterPro" id="IPR010916">
    <property type="entry name" value="TonB_box_CS"/>
</dbReference>
<keyword evidence="4 10" id="KW-0812">Transmembrane</keyword>
<dbReference type="Proteomes" id="UP001162881">
    <property type="component" value="Unassembled WGS sequence"/>
</dbReference>
<evidence type="ECO:0000256" key="9">
    <source>
        <dbReference type="ARBA" id="ARBA00023237"/>
    </source>
</evidence>
<keyword evidence="8 10" id="KW-0472">Membrane</keyword>
<feature type="domain" description="TonB-dependent receptor-like beta-barrel" evidence="14">
    <location>
        <begin position="196"/>
        <end position="595"/>
    </location>
</feature>
<keyword evidence="2 10" id="KW-0813">Transport</keyword>
<dbReference type="Gene3D" id="2.170.130.10">
    <property type="entry name" value="TonB-dependent receptor, plug domain"/>
    <property type="match status" value="1"/>
</dbReference>
<keyword evidence="3 10" id="KW-1134">Transmembrane beta strand</keyword>
<feature type="short sequence motif" description="TonB box" evidence="11">
    <location>
        <begin position="39"/>
        <end position="45"/>
    </location>
</feature>
<dbReference type="Gene3D" id="2.40.170.20">
    <property type="entry name" value="TonB-dependent receptor, beta-barrel domain"/>
    <property type="match status" value="1"/>
</dbReference>
<reference evidence="16" key="1">
    <citation type="submission" date="2022-03" db="EMBL/GenBank/DDBJ databases">
        <title>Identification of a novel bacterium isolated from mangrove sediments.</title>
        <authorList>
            <person name="Pan X."/>
        </authorList>
    </citation>
    <scope>NUCLEOTIDE SEQUENCE</scope>
    <source>
        <strain evidence="16">B1949</strain>
    </source>
</reference>
<evidence type="ECO:0000256" key="2">
    <source>
        <dbReference type="ARBA" id="ARBA00022448"/>
    </source>
</evidence>
<accession>A0ABT0BES2</accession>
<feature type="domain" description="TonB-dependent receptor plug" evidence="15">
    <location>
        <begin position="51"/>
        <end position="159"/>
    </location>
</feature>
<dbReference type="InterPro" id="IPR000531">
    <property type="entry name" value="Beta-barrel_TonB"/>
</dbReference>
<dbReference type="InterPro" id="IPR012910">
    <property type="entry name" value="Plug_dom"/>
</dbReference>
<dbReference type="InterPro" id="IPR039426">
    <property type="entry name" value="TonB-dep_rcpt-like"/>
</dbReference>
<evidence type="ECO:0000256" key="10">
    <source>
        <dbReference type="PROSITE-ProRule" id="PRU01360"/>
    </source>
</evidence>
<protein>
    <submittedName>
        <fullName evidence="16">TonB-dependent receptor</fullName>
    </submittedName>
</protein>
<dbReference type="SUPFAM" id="SSF56935">
    <property type="entry name" value="Porins"/>
    <property type="match status" value="1"/>
</dbReference>
<evidence type="ECO:0000256" key="3">
    <source>
        <dbReference type="ARBA" id="ARBA00022452"/>
    </source>
</evidence>
<keyword evidence="5 13" id="KW-0732">Signal</keyword>
<comment type="caution">
    <text evidence="16">The sequence shown here is derived from an EMBL/GenBank/DDBJ whole genome shotgun (WGS) entry which is preliminary data.</text>
</comment>
<keyword evidence="16" id="KW-0675">Receptor</keyword>
<feature type="signal peptide" evidence="13">
    <location>
        <begin position="1"/>
        <end position="30"/>
    </location>
</feature>
<dbReference type="EMBL" id="JALHLF010000045">
    <property type="protein sequence ID" value="MCJ2183405.1"/>
    <property type="molecule type" value="Genomic_DNA"/>
</dbReference>
<gene>
    <name evidence="16" type="ORF">MTR62_11990</name>
</gene>
<evidence type="ECO:0000313" key="17">
    <source>
        <dbReference type="Proteomes" id="UP001162881"/>
    </source>
</evidence>
<dbReference type="Pfam" id="PF07715">
    <property type="entry name" value="Plug"/>
    <property type="match status" value="1"/>
</dbReference>
<dbReference type="InterPro" id="IPR037066">
    <property type="entry name" value="Plug_dom_sf"/>
</dbReference>